<name>A0A557SZ64_9ARCH</name>
<comment type="caution">
    <text evidence="2">The sequence shown here is derived from an EMBL/GenBank/DDBJ whole genome shotgun (WGS) entry which is preliminary data.</text>
</comment>
<gene>
    <name evidence="2" type="ORF">NARC_10304</name>
</gene>
<feature type="region of interest" description="Disordered" evidence="1">
    <location>
        <begin position="1"/>
        <end position="30"/>
    </location>
</feature>
<sequence>MDNAFREKGDPEDGKVNQYGYKDTPSTNSDLQDEQIVSRIPLYDEDFELTKKELETSIQLEKKWVHTTQKIEIPLKYEEILLNGKEFSSYEQKEIVEMLSKIKHKISHVFHHDAEDGKNDKDDSQTENKSDKQQSDNHDHRHEISELDVHYTKQGSKKDTRNSSSAPSVSTNGNNTSQFEKIIPLWGEEITVTRKIVKLGEIIVRKYQISENHEVKVELNKEKYSIKYPDGFDVQEK</sequence>
<reference evidence="2 3" key="1">
    <citation type="journal article" date="2019" name="Front. Microbiol.">
        <title>Ammonia Oxidation by the Arctic Terrestrial Thaumarchaeote Candidatus Nitrosocosmicus arcticus Is Stimulated by Increasing Temperatures.</title>
        <authorList>
            <person name="Alves R.J.E."/>
            <person name="Kerou M."/>
            <person name="Zappe A."/>
            <person name="Bittner R."/>
            <person name="Abby S.S."/>
            <person name="Schmidt H.A."/>
            <person name="Pfeifer K."/>
            <person name="Schleper C."/>
        </authorList>
    </citation>
    <scope>NUCLEOTIDE SEQUENCE [LARGE SCALE GENOMIC DNA]</scope>
    <source>
        <strain evidence="2 3">Kfb</strain>
    </source>
</reference>
<proteinExistence type="predicted"/>
<protein>
    <submittedName>
        <fullName evidence="2">Uncharacterized protein</fullName>
    </submittedName>
</protein>
<accession>A0A557SZ64</accession>
<feature type="compositionally biased region" description="Basic and acidic residues" evidence="1">
    <location>
        <begin position="1"/>
        <end position="15"/>
    </location>
</feature>
<dbReference type="AlphaFoldDB" id="A0A557SZ64"/>
<feature type="compositionally biased region" description="Polar residues" evidence="1">
    <location>
        <begin position="162"/>
        <end position="176"/>
    </location>
</feature>
<dbReference type="Proteomes" id="UP000315289">
    <property type="component" value="Unassembled WGS sequence"/>
</dbReference>
<organism evidence="2 3">
    <name type="scientific">Candidatus Nitrosocosmicus arcticus</name>
    <dbReference type="NCBI Taxonomy" id="2035267"/>
    <lineage>
        <taxon>Archaea</taxon>
        <taxon>Nitrososphaerota</taxon>
        <taxon>Nitrososphaeria</taxon>
        <taxon>Nitrososphaerales</taxon>
        <taxon>Nitrososphaeraceae</taxon>
        <taxon>Candidatus Nitrosocosmicus</taxon>
    </lineage>
</organism>
<dbReference type="RefSeq" id="WP_144728427.1">
    <property type="nucleotide sequence ID" value="NZ_ML675578.1"/>
</dbReference>
<evidence type="ECO:0000256" key="1">
    <source>
        <dbReference type="SAM" id="MobiDB-lite"/>
    </source>
</evidence>
<dbReference type="EMBL" id="VOAH01000001">
    <property type="protein sequence ID" value="TVP41898.1"/>
    <property type="molecule type" value="Genomic_DNA"/>
</dbReference>
<evidence type="ECO:0000313" key="3">
    <source>
        <dbReference type="Proteomes" id="UP000315289"/>
    </source>
</evidence>
<feature type="compositionally biased region" description="Basic and acidic residues" evidence="1">
    <location>
        <begin position="110"/>
        <end position="161"/>
    </location>
</feature>
<feature type="region of interest" description="Disordered" evidence="1">
    <location>
        <begin position="110"/>
        <end position="176"/>
    </location>
</feature>
<keyword evidence="3" id="KW-1185">Reference proteome</keyword>
<evidence type="ECO:0000313" key="2">
    <source>
        <dbReference type="EMBL" id="TVP41898.1"/>
    </source>
</evidence>